<dbReference type="Pfam" id="PF13414">
    <property type="entry name" value="TPR_11"/>
    <property type="match status" value="1"/>
</dbReference>
<dbReference type="PROSITE" id="PS50005">
    <property type="entry name" value="TPR"/>
    <property type="match status" value="2"/>
</dbReference>
<dbReference type="GO" id="GO:0005737">
    <property type="term" value="C:cytoplasm"/>
    <property type="evidence" value="ECO:0007669"/>
    <property type="project" value="UniProtKB-SubCell"/>
</dbReference>
<dbReference type="EMBL" id="MRZV01000224">
    <property type="protein sequence ID" value="PIK55128.1"/>
    <property type="molecule type" value="Genomic_DNA"/>
</dbReference>
<dbReference type="STRING" id="307972.A0A2G8L4G8"/>
<dbReference type="OrthoDB" id="2423701at2759"/>
<keyword evidence="2" id="KW-0963">Cytoplasm</keyword>
<reference evidence="8 9" key="1">
    <citation type="journal article" date="2017" name="PLoS Biol.">
        <title>The sea cucumber genome provides insights into morphological evolution and visceral regeneration.</title>
        <authorList>
            <person name="Zhang X."/>
            <person name="Sun L."/>
            <person name="Yuan J."/>
            <person name="Sun Y."/>
            <person name="Gao Y."/>
            <person name="Zhang L."/>
            <person name="Li S."/>
            <person name="Dai H."/>
            <person name="Hamel J.F."/>
            <person name="Liu C."/>
            <person name="Yu Y."/>
            <person name="Liu S."/>
            <person name="Lin W."/>
            <person name="Guo K."/>
            <person name="Jin S."/>
            <person name="Xu P."/>
            <person name="Storey K.B."/>
            <person name="Huan P."/>
            <person name="Zhang T."/>
            <person name="Zhou Y."/>
            <person name="Zhang J."/>
            <person name="Lin C."/>
            <person name="Li X."/>
            <person name="Xing L."/>
            <person name="Huo D."/>
            <person name="Sun M."/>
            <person name="Wang L."/>
            <person name="Mercier A."/>
            <person name="Li F."/>
            <person name="Yang H."/>
            <person name="Xiang J."/>
        </authorList>
    </citation>
    <scope>NUCLEOTIDE SEQUENCE [LARGE SCALE GENOMIC DNA]</scope>
    <source>
        <strain evidence="8">Shaxun</strain>
        <tissue evidence="8">Muscle</tissue>
    </source>
</reference>
<dbReference type="InterPro" id="IPR006636">
    <property type="entry name" value="STI1_HS-bd"/>
</dbReference>
<dbReference type="Gene3D" id="1.10.260.100">
    <property type="match status" value="1"/>
</dbReference>
<dbReference type="Gene3D" id="1.25.40.10">
    <property type="entry name" value="Tetratricopeptide repeat domain"/>
    <property type="match status" value="1"/>
</dbReference>
<dbReference type="InterPro" id="IPR041243">
    <property type="entry name" value="STI1/HOP_DP"/>
</dbReference>
<evidence type="ECO:0000313" key="9">
    <source>
        <dbReference type="Proteomes" id="UP000230750"/>
    </source>
</evidence>
<dbReference type="Pfam" id="PF00515">
    <property type="entry name" value="TPR_1"/>
    <property type="match status" value="1"/>
</dbReference>
<protein>
    <recommendedName>
        <fullName evidence="5">Stress-induced-phosphoprotein 1</fullName>
    </recommendedName>
</protein>
<keyword evidence="9" id="KW-1185">Reference proteome</keyword>
<dbReference type="SUPFAM" id="SSF48452">
    <property type="entry name" value="TPR-like"/>
    <property type="match status" value="1"/>
</dbReference>
<dbReference type="AlphaFoldDB" id="A0A2G8L4G8"/>
<evidence type="ECO:0000256" key="2">
    <source>
        <dbReference type="ARBA" id="ARBA00022490"/>
    </source>
</evidence>
<dbReference type="Proteomes" id="UP000230750">
    <property type="component" value="Unassembled WGS sequence"/>
</dbReference>
<proteinExistence type="predicted"/>
<dbReference type="Pfam" id="PF17830">
    <property type="entry name" value="STI1-HOP_DP"/>
    <property type="match status" value="1"/>
</dbReference>
<dbReference type="PANTHER" id="PTHR22904">
    <property type="entry name" value="TPR REPEAT CONTAINING PROTEIN"/>
    <property type="match status" value="1"/>
</dbReference>
<comment type="caution">
    <text evidence="8">The sequence shown here is derived from an EMBL/GenBank/DDBJ whole genome shotgun (WGS) entry which is preliminary data.</text>
</comment>
<evidence type="ECO:0000256" key="6">
    <source>
        <dbReference type="PROSITE-ProRule" id="PRU00339"/>
    </source>
</evidence>
<dbReference type="SMART" id="SM00028">
    <property type="entry name" value="TPR"/>
    <property type="match status" value="3"/>
</dbReference>
<gene>
    <name evidence="8" type="ORF">BSL78_07970</name>
</gene>
<dbReference type="FunFam" id="1.10.260.100:FF:000002">
    <property type="entry name" value="Stress-induced-phosphoprotein 1 (Hsp70/Hsp90-organizing)"/>
    <property type="match status" value="1"/>
</dbReference>
<feature type="domain" description="STI1" evidence="7">
    <location>
        <begin position="160"/>
        <end position="199"/>
    </location>
</feature>
<dbReference type="SMART" id="SM00727">
    <property type="entry name" value="STI1"/>
    <property type="match status" value="1"/>
</dbReference>
<dbReference type="InterPro" id="IPR011990">
    <property type="entry name" value="TPR-like_helical_dom_sf"/>
</dbReference>
<evidence type="ECO:0000256" key="3">
    <source>
        <dbReference type="ARBA" id="ARBA00022737"/>
    </source>
</evidence>
<dbReference type="PANTHER" id="PTHR22904:SF523">
    <property type="entry name" value="STRESS-INDUCED-PHOSPHOPROTEIN 1"/>
    <property type="match status" value="1"/>
</dbReference>
<comment type="subcellular location">
    <subcellularLocation>
        <location evidence="1">Cytoplasm</location>
    </subcellularLocation>
</comment>
<keyword evidence="4 6" id="KW-0802">TPR repeat</keyword>
<evidence type="ECO:0000256" key="1">
    <source>
        <dbReference type="ARBA" id="ARBA00004496"/>
    </source>
</evidence>
<dbReference type="GO" id="GO:0051879">
    <property type="term" value="F:Hsp90 protein binding"/>
    <property type="evidence" value="ECO:0007669"/>
    <property type="project" value="TreeGrafter"/>
</dbReference>
<feature type="repeat" description="TPR" evidence="6">
    <location>
        <begin position="96"/>
        <end position="129"/>
    </location>
</feature>
<sequence length="211" mass="24031">MSFLTPYIQAEKKLKEKERLAYIDPEKAKDAKEKGNKFFQKGDYPAALKSYNEAVQRNPEDAKIFSNRAACYTKLAEFRLALADCDECIRLDPKFAKGYLRKATALFALKEHSKASAAYEKVLELDPNSTEAKEGKRRCFTAQNTIPTDPEKVRERAMADPEIQSIMRDPAMRMILEQMQDNPEALIEHMKNPVIAEKINKLISSGLIALR</sequence>
<evidence type="ECO:0000259" key="7">
    <source>
        <dbReference type="SMART" id="SM00727"/>
    </source>
</evidence>
<accession>A0A2G8L4G8</accession>
<name>A0A2G8L4G8_STIJA</name>
<evidence type="ECO:0000256" key="5">
    <source>
        <dbReference type="ARBA" id="ARBA00026193"/>
    </source>
</evidence>
<evidence type="ECO:0000313" key="8">
    <source>
        <dbReference type="EMBL" id="PIK55128.1"/>
    </source>
</evidence>
<organism evidence="8 9">
    <name type="scientific">Stichopus japonicus</name>
    <name type="common">Sea cucumber</name>
    <dbReference type="NCBI Taxonomy" id="307972"/>
    <lineage>
        <taxon>Eukaryota</taxon>
        <taxon>Metazoa</taxon>
        <taxon>Echinodermata</taxon>
        <taxon>Eleutherozoa</taxon>
        <taxon>Echinozoa</taxon>
        <taxon>Holothuroidea</taxon>
        <taxon>Aspidochirotacea</taxon>
        <taxon>Aspidochirotida</taxon>
        <taxon>Stichopodidae</taxon>
        <taxon>Apostichopus</taxon>
    </lineage>
</organism>
<keyword evidence="3" id="KW-0677">Repeat</keyword>
<evidence type="ECO:0000256" key="4">
    <source>
        <dbReference type="ARBA" id="ARBA00022803"/>
    </source>
</evidence>
<dbReference type="FunFam" id="1.25.40.10:FF:000027">
    <property type="entry name" value="stress-induced-phosphoprotein 1 isoform X1"/>
    <property type="match status" value="1"/>
</dbReference>
<dbReference type="InterPro" id="IPR019734">
    <property type="entry name" value="TPR_rpt"/>
</dbReference>
<feature type="repeat" description="TPR" evidence="6">
    <location>
        <begin position="28"/>
        <end position="61"/>
    </location>
</feature>